<dbReference type="Gene3D" id="3.90.79.10">
    <property type="entry name" value="Nucleoside Triphosphate Pyrophosphohydrolase"/>
    <property type="match status" value="1"/>
</dbReference>
<sequence length="195" mass="22173">MEGVQPVNGSGPACPLRVKLLTLMFVCDRDHEQVLLGMKKRGFGKGKWNGFGGKVEPGESVAQAAVRELQEESGALVEMADVQTAGLLDFTFDESNEIMRVFVFRADNYTGEIAETDEMRPQWWSLSECPFDNMWPDDRYWFPYMWGRRPFVGSFHFKADEKTIVTHTIEATTVEHIDTRAREEADRKRAATANS</sequence>
<dbReference type="GO" id="GO:0042262">
    <property type="term" value="P:DNA protection"/>
    <property type="evidence" value="ECO:0007669"/>
    <property type="project" value="InterPro"/>
</dbReference>
<evidence type="ECO:0000256" key="10">
    <source>
        <dbReference type="ARBA" id="ARBA00024459"/>
    </source>
</evidence>
<comment type="subunit">
    <text evidence="4">Monomer.</text>
</comment>
<evidence type="ECO:0000313" key="25">
    <source>
        <dbReference type="EMBL" id="CEL92912.1"/>
    </source>
</evidence>
<dbReference type="AlphaFoldDB" id="A0A0G4EC52"/>
<protein>
    <recommendedName>
        <fullName evidence="14">Oxidized purine nucleoside triphosphate hydrolase</fullName>
        <ecNumber evidence="13">3.6.1.56</ecNumber>
    </recommendedName>
    <alternativeName>
        <fullName evidence="18">2-hydroxy-dATP diphosphatase</fullName>
    </alternativeName>
    <alternativeName>
        <fullName evidence="17">7,8-dihydro-8-oxoguanine triphosphatase</fullName>
    </alternativeName>
    <alternativeName>
        <fullName evidence="16">8-oxo-dGTPase</fullName>
    </alternativeName>
    <alternativeName>
        <fullName evidence="19">Methylated purine nucleoside triphosphate hydrolase</fullName>
    </alternativeName>
    <alternativeName>
        <fullName evidence="15">Nucleoside diphosphate-linked moiety X motif 1</fullName>
    </alternativeName>
</protein>
<dbReference type="GO" id="GO:0046872">
    <property type="term" value="F:metal ion binding"/>
    <property type="evidence" value="ECO:0007669"/>
    <property type="project" value="UniProtKB-KW"/>
</dbReference>
<comment type="function">
    <text evidence="23">Oxidized purine nucleoside triphosphate hydrolase which is a prominent sanitizer of the oxidized nucleotide pool. Catalyzes the hydrolysis of 2-oxo-dATP (2-hydroxy-dATP) into 2-oxo-dAMP. Also has a significant hydrolase activity toward 2-oxo-ATP, 8-oxo-dGTP and 8-oxo-dATP. Through the hydrolysis of oxidized purine nucleoside triphosphates, prevents their incorporation into DNA and the subsequent transversions A:T to C:G and G:C to T:A. Also catalyzes the hydrolysis of methylated purine nucleoside triphosphate preventing their integration into DNA. Through this antimutagenic activity protects cells from oxidative stress.</text>
</comment>
<dbReference type="InterPro" id="IPR015797">
    <property type="entry name" value="NUDIX_hydrolase-like_dom_sf"/>
</dbReference>
<evidence type="ECO:0000256" key="14">
    <source>
        <dbReference type="ARBA" id="ARBA00026218"/>
    </source>
</evidence>
<evidence type="ECO:0000313" key="26">
    <source>
        <dbReference type="Proteomes" id="UP000041254"/>
    </source>
</evidence>
<dbReference type="PRINTS" id="PR01403">
    <property type="entry name" value="8OXTPHPHTASE"/>
</dbReference>
<dbReference type="EMBL" id="CDMY01000117">
    <property type="protein sequence ID" value="CEL92912.1"/>
    <property type="molecule type" value="Genomic_DNA"/>
</dbReference>
<comment type="catalytic activity">
    <reaction evidence="10">
        <text>2-oxo-dATP + H2O = 2-oxo-dAMP + diphosphate + H(+)</text>
        <dbReference type="Rhea" id="RHEA:31583"/>
        <dbReference type="ChEBI" id="CHEBI:15377"/>
        <dbReference type="ChEBI" id="CHEBI:15378"/>
        <dbReference type="ChEBI" id="CHEBI:33019"/>
        <dbReference type="ChEBI" id="CHEBI:63212"/>
        <dbReference type="ChEBI" id="CHEBI:77897"/>
        <dbReference type="EC" id="3.6.1.56"/>
    </reaction>
    <physiologicalReaction direction="left-to-right" evidence="10">
        <dbReference type="Rhea" id="RHEA:31584"/>
    </physiologicalReaction>
</comment>
<dbReference type="GO" id="GO:0005634">
    <property type="term" value="C:nucleus"/>
    <property type="evidence" value="ECO:0007669"/>
    <property type="project" value="UniProtKB-SubCell"/>
</dbReference>
<evidence type="ECO:0000256" key="22">
    <source>
        <dbReference type="ARBA" id="ARBA00049032"/>
    </source>
</evidence>
<comment type="catalytic activity">
    <reaction evidence="9">
        <text>8-oxo-dATP + H2O = 8-oxo-dAMP + diphosphate + H(+)</text>
        <dbReference type="Rhea" id="RHEA:65396"/>
        <dbReference type="ChEBI" id="CHEBI:15377"/>
        <dbReference type="ChEBI" id="CHEBI:15378"/>
        <dbReference type="ChEBI" id="CHEBI:33019"/>
        <dbReference type="ChEBI" id="CHEBI:71361"/>
        <dbReference type="ChEBI" id="CHEBI:172871"/>
    </reaction>
    <physiologicalReaction direction="left-to-right" evidence="9">
        <dbReference type="Rhea" id="RHEA:65397"/>
    </physiologicalReaction>
</comment>
<comment type="catalytic activity">
    <reaction evidence="21">
        <text>O(6)-methyl-dGTP + H2O = O(6)-methyl-dGMP + diphosphate + H(+)</text>
        <dbReference type="Rhea" id="RHEA:67600"/>
        <dbReference type="ChEBI" id="CHEBI:15377"/>
        <dbReference type="ChEBI" id="CHEBI:15378"/>
        <dbReference type="ChEBI" id="CHEBI:33019"/>
        <dbReference type="ChEBI" id="CHEBI:169974"/>
        <dbReference type="ChEBI" id="CHEBI:169975"/>
    </reaction>
    <physiologicalReaction direction="left-to-right" evidence="21">
        <dbReference type="Rhea" id="RHEA:67601"/>
    </physiologicalReaction>
</comment>
<evidence type="ECO:0000256" key="5">
    <source>
        <dbReference type="ARBA" id="ARBA00022723"/>
    </source>
</evidence>
<evidence type="ECO:0000256" key="12">
    <source>
        <dbReference type="ARBA" id="ARBA00024596"/>
    </source>
</evidence>
<comment type="similarity">
    <text evidence="3">Belongs to the Nudix hydrolase family.</text>
</comment>
<dbReference type="CDD" id="cd03427">
    <property type="entry name" value="NUDIX_MTH1_Nudt1"/>
    <property type="match status" value="1"/>
</dbReference>
<evidence type="ECO:0000256" key="8">
    <source>
        <dbReference type="ARBA" id="ARBA00023242"/>
    </source>
</evidence>
<evidence type="ECO:0000256" key="16">
    <source>
        <dbReference type="ARBA" id="ARBA00030634"/>
    </source>
</evidence>
<evidence type="ECO:0000256" key="21">
    <source>
        <dbReference type="ARBA" id="ARBA00048894"/>
    </source>
</evidence>
<gene>
    <name evidence="25" type="ORF">Vbra_11149</name>
</gene>
<keyword evidence="8" id="KW-0539">Nucleus</keyword>
<dbReference type="PANTHER" id="PTHR43758">
    <property type="entry name" value="7,8-DIHYDRO-8-OXOGUANINE TRIPHOSPHATASE"/>
    <property type="match status" value="1"/>
</dbReference>
<dbReference type="PANTHER" id="PTHR43758:SF2">
    <property type="entry name" value="OXIDIZED PURINE NUCLEOSIDE TRIPHOSPHATE HYDROLASE"/>
    <property type="match status" value="1"/>
</dbReference>
<comment type="cofactor">
    <cofactor evidence="1">
        <name>Mg(2+)</name>
        <dbReference type="ChEBI" id="CHEBI:18420"/>
    </cofactor>
</comment>
<evidence type="ECO:0000256" key="1">
    <source>
        <dbReference type="ARBA" id="ARBA00001946"/>
    </source>
</evidence>
<evidence type="ECO:0000256" key="15">
    <source>
        <dbReference type="ARBA" id="ARBA00029673"/>
    </source>
</evidence>
<evidence type="ECO:0000256" key="2">
    <source>
        <dbReference type="ARBA" id="ARBA00004123"/>
    </source>
</evidence>
<dbReference type="SUPFAM" id="SSF55811">
    <property type="entry name" value="Nudix"/>
    <property type="match status" value="1"/>
</dbReference>
<dbReference type="GO" id="GO:0008828">
    <property type="term" value="F:dATP diphosphatase activity"/>
    <property type="evidence" value="ECO:0007669"/>
    <property type="project" value="UniProtKB-EC"/>
</dbReference>
<dbReference type="GO" id="GO:0008413">
    <property type="term" value="F:8-oxo-7,8-dihydroguanosine triphosphate pyrophosphatase activity"/>
    <property type="evidence" value="ECO:0007669"/>
    <property type="project" value="InterPro"/>
</dbReference>
<dbReference type="EC" id="3.6.1.56" evidence="13"/>
<evidence type="ECO:0000256" key="19">
    <source>
        <dbReference type="ARBA" id="ARBA00032071"/>
    </source>
</evidence>
<evidence type="ECO:0000256" key="13">
    <source>
        <dbReference type="ARBA" id="ARBA00026103"/>
    </source>
</evidence>
<dbReference type="STRING" id="1169540.A0A0G4EC52"/>
<evidence type="ECO:0000256" key="6">
    <source>
        <dbReference type="ARBA" id="ARBA00022801"/>
    </source>
</evidence>
<evidence type="ECO:0000259" key="24">
    <source>
        <dbReference type="PROSITE" id="PS51462"/>
    </source>
</evidence>
<evidence type="ECO:0000256" key="11">
    <source>
        <dbReference type="ARBA" id="ARBA00024486"/>
    </source>
</evidence>
<dbReference type="PROSITE" id="PS00893">
    <property type="entry name" value="NUDIX_BOX"/>
    <property type="match status" value="1"/>
</dbReference>
<dbReference type="PhylomeDB" id="A0A0G4EC52"/>
<dbReference type="Proteomes" id="UP000041254">
    <property type="component" value="Unassembled WGS sequence"/>
</dbReference>
<comment type="subcellular location">
    <subcellularLocation>
        <location evidence="2">Nucleus</location>
    </subcellularLocation>
</comment>
<evidence type="ECO:0000256" key="4">
    <source>
        <dbReference type="ARBA" id="ARBA00011245"/>
    </source>
</evidence>
<proteinExistence type="inferred from homology"/>
<dbReference type="PROSITE" id="PS51462">
    <property type="entry name" value="NUDIX"/>
    <property type="match status" value="1"/>
</dbReference>
<keyword evidence="26" id="KW-1185">Reference proteome</keyword>
<keyword evidence="6" id="KW-0378">Hydrolase</keyword>
<dbReference type="OrthoDB" id="408303at2759"/>
<name>A0A0G4EC52_VITBC</name>
<dbReference type="InterPro" id="IPR003563">
    <property type="entry name" value="8ODP"/>
</dbReference>
<dbReference type="Pfam" id="PF00293">
    <property type="entry name" value="NUDIX"/>
    <property type="match status" value="1"/>
</dbReference>
<comment type="catalytic activity">
    <reaction evidence="11">
        <text>8-oxo-dGTP + H2O = 8-oxo-dGMP + diphosphate + H(+)</text>
        <dbReference type="Rhea" id="RHEA:31575"/>
        <dbReference type="ChEBI" id="CHEBI:15377"/>
        <dbReference type="ChEBI" id="CHEBI:15378"/>
        <dbReference type="ChEBI" id="CHEBI:33019"/>
        <dbReference type="ChEBI" id="CHEBI:63224"/>
        <dbReference type="ChEBI" id="CHEBI:77896"/>
    </reaction>
    <physiologicalReaction direction="left-to-right" evidence="11">
        <dbReference type="Rhea" id="RHEA:31576"/>
    </physiologicalReaction>
</comment>
<keyword evidence="7" id="KW-0460">Magnesium</keyword>
<organism evidence="25 26">
    <name type="scientific">Vitrella brassicaformis (strain CCMP3155)</name>
    <dbReference type="NCBI Taxonomy" id="1169540"/>
    <lineage>
        <taxon>Eukaryota</taxon>
        <taxon>Sar</taxon>
        <taxon>Alveolata</taxon>
        <taxon>Colpodellida</taxon>
        <taxon>Vitrellaceae</taxon>
        <taxon>Vitrella</taxon>
    </lineage>
</organism>
<evidence type="ECO:0000256" key="7">
    <source>
        <dbReference type="ARBA" id="ARBA00022842"/>
    </source>
</evidence>
<dbReference type="InterPro" id="IPR000086">
    <property type="entry name" value="NUDIX_hydrolase_dom"/>
</dbReference>
<evidence type="ECO:0000256" key="23">
    <source>
        <dbReference type="ARBA" id="ARBA00053094"/>
    </source>
</evidence>
<dbReference type="InParanoid" id="A0A0G4EC52"/>
<comment type="catalytic activity">
    <reaction evidence="12">
        <text>2-oxo-ATP + H2O = 2-oxo-AMP + diphosphate + H(+)</text>
        <dbReference type="Rhea" id="RHEA:67392"/>
        <dbReference type="ChEBI" id="CHEBI:15377"/>
        <dbReference type="ChEBI" id="CHEBI:15378"/>
        <dbReference type="ChEBI" id="CHEBI:33019"/>
        <dbReference type="ChEBI" id="CHEBI:71395"/>
        <dbReference type="ChEBI" id="CHEBI:172878"/>
    </reaction>
    <physiologicalReaction direction="left-to-right" evidence="12">
        <dbReference type="Rhea" id="RHEA:67393"/>
    </physiologicalReaction>
</comment>
<dbReference type="OMA" id="MWADDEF"/>
<evidence type="ECO:0000256" key="20">
    <source>
        <dbReference type="ARBA" id="ARBA00048002"/>
    </source>
</evidence>
<evidence type="ECO:0000256" key="18">
    <source>
        <dbReference type="ARBA" id="ARBA00031927"/>
    </source>
</evidence>
<dbReference type="InterPro" id="IPR020084">
    <property type="entry name" value="NUDIX_hydrolase_CS"/>
</dbReference>
<comment type="catalytic activity">
    <reaction evidence="20">
        <text>N(6)-methyl-ATP + H2O = N(6)-methyl-AMP + diphosphate + H(+)</text>
        <dbReference type="Rhea" id="RHEA:67608"/>
        <dbReference type="ChEBI" id="CHEBI:15377"/>
        <dbReference type="ChEBI" id="CHEBI:15378"/>
        <dbReference type="ChEBI" id="CHEBI:33019"/>
        <dbReference type="ChEBI" id="CHEBI:144842"/>
        <dbReference type="ChEBI" id="CHEBI:172873"/>
    </reaction>
    <physiologicalReaction direction="left-to-right" evidence="20">
        <dbReference type="Rhea" id="RHEA:67609"/>
    </physiologicalReaction>
</comment>
<accession>A0A0G4EC52</accession>
<keyword evidence="5" id="KW-0479">Metal-binding</keyword>
<evidence type="ECO:0000256" key="9">
    <source>
        <dbReference type="ARBA" id="ARBA00024448"/>
    </source>
</evidence>
<evidence type="ECO:0000256" key="3">
    <source>
        <dbReference type="ARBA" id="ARBA00005582"/>
    </source>
</evidence>
<comment type="catalytic activity">
    <reaction evidence="22">
        <text>N(6)-methyl-dATP + H2O = N(6)-methyl-dAMP + diphosphate + H(+)</text>
        <dbReference type="Rhea" id="RHEA:67604"/>
        <dbReference type="ChEBI" id="CHEBI:15377"/>
        <dbReference type="ChEBI" id="CHEBI:15378"/>
        <dbReference type="ChEBI" id="CHEBI:33019"/>
        <dbReference type="ChEBI" id="CHEBI:169976"/>
        <dbReference type="ChEBI" id="CHEBI:172872"/>
    </reaction>
    <physiologicalReaction direction="left-to-right" evidence="22">
        <dbReference type="Rhea" id="RHEA:67605"/>
    </physiologicalReaction>
</comment>
<dbReference type="VEuPathDB" id="CryptoDB:Vbra_11149"/>
<dbReference type="GO" id="GO:0005737">
    <property type="term" value="C:cytoplasm"/>
    <property type="evidence" value="ECO:0007669"/>
    <property type="project" value="TreeGrafter"/>
</dbReference>
<reference evidence="25 26" key="1">
    <citation type="submission" date="2014-11" db="EMBL/GenBank/DDBJ databases">
        <authorList>
            <person name="Zhu J."/>
            <person name="Qi W."/>
            <person name="Song R."/>
        </authorList>
    </citation>
    <scope>NUCLEOTIDE SEQUENCE [LARGE SCALE GENOMIC DNA]</scope>
</reference>
<feature type="domain" description="Nudix hydrolase" evidence="24">
    <location>
        <begin position="17"/>
        <end position="149"/>
    </location>
</feature>
<evidence type="ECO:0000256" key="17">
    <source>
        <dbReference type="ARBA" id="ARBA00030682"/>
    </source>
</evidence>